<keyword evidence="1" id="KW-0472">Membrane</keyword>
<name>A0AAN9AIV7_9CAEN</name>
<reference evidence="2 3" key="1">
    <citation type="submission" date="2024-02" db="EMBL/GenBank/DDBJ databases">
        <title>Chromosome-scale genome assembly of the rough periwinkle Littorina saxatilis.</title>
        <authorList>
            <person name="De Jode A."/>
            <person name="Faria R."/>
            <person name="Formenti G."/>
            <person name="Sims Y."/>
            <person name="Smith T.P."/>
            <person name="Tracey A."/>
            <person name="Wood J.M.D."/>
            <person name="Zagrodzka Z.B."/>
            <person name="Johannesson K."/>
            <person name="Butlin R.K."/>
            <person name="Leder E.H."/>
        </authorList>
    </citation>
    <scope>NUCLEOTIDE SEQUENCE [LARGE SCALE GENOMIC DNA]</scope>
    <source>
        <strain evidence="2">Snail1</strain>
        <tissue evidence="2">Muscle</tissue>
    </source>
</reference>
<dbReference type="AlphaFoldDB" id="A0AAN9AIV7"/>
<gene>
    <name evidence="2" type="ORF">V1264_021654</name>
</gene>
<proteinExistence type="predicted"/>
<sequence>MGKRCSQTFYVVIIIFLEFLDVIGDWLLYADISIKEKGLVYGPPEKPAIHALLAFSIIGTLCFIFEGLNLIRDERSNNAWLDPDIVSAITIWLEDVPQIAINVYIAHCREDPISVFQLTKASIVLFGLVIRIIVSFVRCQQKAVKCKGSSGMTECKKRRVCWFFIIVGLLVNSGCAIAVFIFTQGHQDTDGGIKVREPTALFEDEYDDQKYFQNVSAFINHPEFDTSSPTQATGNTSNWVRLMDINDIRGRDTDVDMNYIYEKTNTHLRLAVYLKPQENNGGWQLSECYQMDVATKAIATVDESTCRGASFFTGTASRVYITFSFTPPGMLFKKLIFGDIKYNIKNGQCTELTRAPAIHYYRVNATISSNDTHHLLMEGGRPRFYPNDRVHLEDISEVWKTGFGGCESSGSLAPNFDEEIHVECSNT</sequence>
<feature type="transmembrane region" description="Helical" evidence="1">
    <location>
        <begin position="49"/>
        <end position="71"/>
    </location>
</feature>
<organism evidence="2 3">
    <name type="scientific">Littorina saxatilis</name>
    <dbReference type="NCBI Taxonomy" id="31220"/>
    <lineage>
        <taxon>Eukaryota</taxon>
        <taxon>Metazoa</taxon>
        <taxon>Spiralia</taxon>
        <taxon>Lophotrochozoa</taxon>
        <taxon>Mollusca</taxon>
        <taxon>Gastropoda</taxon>
        <taxon>Caenogastropoda</taxon>
        <taxon>Littorinimorpha</taxon>
        <taxon>Littorinoidea</taxon>
        <taxon>Littorinidae</taxon>
        <taxon>Littorina</taxon>
    </lineage>
</organism>
<evidence type="ECO:0000313" key="2">
    <source>
        <dbReference type="EMBL" id="KAK7087629.1"/>
    </source>
</evidence>
<keyword evidence="1" id="KW-0812">Transmembrane</keyword>
<feature type="transmembrane region" description="Helical" evidence="1">
    <location>
        <begin position="160"/>
        <end position="182"/>
    </location>
</feature>
<keyword evidence="1" id="KW-1133">Transmembrane helix</keyword>
<comment type="caution">
    <text evidence="2">The sequence shown here is derived from an EMBL/GenBank/DDBJ whole genome shotgun (WGS) entry which is preliminary data.</text>
</comment>
<evidence type="ECO:0000256" key="1">
    <source>
        <dbReference type="SAM" id="Phobius"/>
    </source>
</evidence>
<keyword evidence="3" id="KW-1185">Reference proteome</keyword>
<dbReference type="Proteomes" id="UP001374579">
    <property type="component" value="Unassembled WGS sequence"/>
</dbReference>
<accession>A0AAN9AIV7</accession>
<protein>
    <submittedName>
        <fullName evidence="2">Uncharacterized protein</fullName>
    </submittedName>
</protein>
<dbReference type="EMBL" id="JBAMIC010004070">
    <property type="protein sequence ID" value="KAK7087629.1"/>
    <property type="molecule type" value="Genomic_DNA"/>
</dbReference>
<evidence type="ECO:0000313" key="3">
    <source>
        <dbReference type="Proteomes" id="UP001374579"/>
    </source>
</evidence>
<feature type="transmembrane region" description="Helical" evidence="1">
    <location>
        <begin position="9"/>
        <end position="29"/>
    </location>
</feature>